<sequence length="101" mass="11344">MRSKVNKSNGPDLICQELLFKPSTHSRFPSPSLIGISQDPRGAHNQMQQEPDGIYSFSLFGSKQFTKETSDSLSVQNIKQIVQTIYNQHLVAIHSSYLYTG</sequence>
<accession>A0A2P5FHR7</accession>
<protein>
    <submittedName>
        <fullName evidence="1">Uncharacterized protein</fullName>
    </submittedName>
</protein>
<reference evidence="2" key="1">
    <citation type="submission" date="2016-06" db="EMBL/GenBank/DDBJ databases">
        <title>Parallel loss of symbiosis genes in relatives of nitrogen-fixing non-legume Parasponia.</title>
        <authorList>
            <person name="Van Velzen R."/>
            <person name="Holmer R."/>
            <person name="Bu F."/>
            <person name="Rutten L."/>
            <person name="Van Zeijl A."/>
            <person name="Liu W."/>
            <person name="Santuari L."/>
            <person name="Cao Q."/>
            <person name="Sharma T."/>
            <person name="Shen D."/>
            <person name="Roswanjaya Y."/>
            <person name="Wardhani T."/>
            <person name="Kalhor M.S."/>
            <person name="Jansen J."/>
            <person name="Van den Hoogen J."/>
            <person name="Gungor B."/>
            <person name="Hartog M."/>
            <person name="Hontelez J."/>
            <person name="Verver J."/>
            <person name="Yang W.-C."/>
            <person name="Schijlen E."/>
            <person name="Repin R."/>
            <person name="Schilthuizen M."/>
            <person name="Schranz E."/>
            <person name="Heidstra R."/>
            <person name="Miyata K."/>
            <person name="Fedorova E."/>
            <person name="Kohlen W."/>
            <person name="Bisseling T."/>
            <person name="Smit S."/>
            <person name="Geurts R."/>
        </authorList>
    </citation>
    <scope>NUCLEOTIDE SEQUENCE [LARGE SCALE GENOMIC DNA]</scope>
    <source>
        <strain evidence="2">cv. RG33-2</strain>
    </source>
</reference>
<dbReference type="AlphaFoldDB" id="A0A2P5FHR7"/>
<evidence type="ECO:0000313" key="2">
    <source>
        <dbReference type="Proteomes" id="UP000237000"/>
    </source>
</evidence>
<proteinExistence type="predicted"/>
<dbReference type="EMBL" id="JXTC01000032">
    <property type="protein sequence ID" value="PON97317.1"/>
    <property type="molecule type" value="Genomic_DNA"/>
</dbReference>
<gene>
    <name evidence="1" type="ORF">TorRG33x02_067840</name>
</gene>
<evidence type="ECO:0000313" key="1">
    <source>
        <dbReference type="EMBL" id="PON97317.1"/>
    </source>
</evidence>
<dbReference type="OrthoDB" id="10286597at2759"/>
<comment type="caution">
    <text evidence="1">The sequence shown here is derived from an EMBL/GenBank/DDBJ whole genome shotgun (WGS) entry which is preliminary data.</text>
</comment>
<dbReference type="InParanoid" id="A0A2P5FHR7"/>
<organism evidence="1 2">
    <name type="scientific">Trema orientale</name>
    <name type="common">Charcoal tree</name>
    <name type="synonym">Celtis orientalis</name>
    <dbReference type="NCBI Taxonomy" id="63057"/>
    <lineage>
        <taxon>Eukaryota</taxon>
        <taxon>Viridiplantae</taxon>
        <taxon>Streptophyta</taxon>
        <taxon>Embryophyta</taxon>
        <taxon>Tracheophyta</taxon>
        <taxon>Spermatophyta</taxon>
        <taxon>Magnoliopsida</taxon>
        <taxon>eudicotyledons</taxon>
        <taxon>Gunneridae</taxon>
        <taxon>Pentapetalae</taxon>
        <taxon>rosids</taxon>
        <taxon>fabids</taxon>
        <taxon>Rosales</taxon>
        <taxon>Cannabaceae</taxon>
        <taxon>Trema</taxon>
    </lineage>
</organism>
<name>A0A2P5FHR7_TREOI</name>
<dbReference type="Proteomes" id="UP000237000">
    <property type="component" value="Unassembled WGS sequence"/>
</dbReference>
<keyword evidence="2" id="KW-1185">Reference proteome</keyword>